<gene>
    <name evidence="1" type="ORF">ABB27_03260</name>
</gene>
<sequence length="168" mass="17628">MASTRHLKGISRSLGETFISRNNDLAGYWGLGLLCLETATLADTSARFDLLARTSAPGGPISQALAANYGDVLTALLARADIQSSQLTSAAMEVRFGSFGMCATPLWTGRGAPYHCSIVLVSQVGKAYISNLAGYCAPHDPGIESRSTRANALPLRGVLADEINTPGQ</sequence>
<evidence type="ECO:0000313" key="2">
    <source>
        <dbReference type="Proteomes" id="UP000051863"/>
    </source>
</evidence>
<dbReference type="OrthoDB" id="8756377at2"/>
<proteinExistence type="predicted"/>
<dbReference type="EMBL" id="LDJJ01000009">
    <property type="protein sequence ID" value="KRG71285.1"/>
    <property type="molecule type" value="Genomic_DNA"/>
</dbReference>
<protein>
    <submittedName>
        <fullName evidence="1">Uncharacterized protein</fullName>
    </submittedName>
</protein>
<dbReference type="RefSeq" id="WP_057626790.1">
    <property type="nucleotide sequence ID" value="NZ_LDJJ01000009.1"/>
</dbReference>
<keyword evidence="2" id="KW-1185">Reference proteome</keyword>
<organism evidence="1 2">
    <name type="scientific">Stenotrophomonas terrae</name>
    <dbReference type="NCBI Taxonomy" id="405446"/>
    <lineage>
        <taxon>Bacteria</taxon>
        <taxon>Pseudomonadati</taxon>
        <taxon>Pseudomonadota</taxon>
        <taxon>Gammaproteobacteria</taxon>
        <taxon>Lysobacterales</taxon>
        <taxon>Lysobacteraceae</taxon>
        <taxon>Stenotrophomonas</taxon>
    </lineage>
</organism>
<reference evidence="1 2" key="1">
    <citation type="submission" date="2015-05" db="EMBL/GenBank/DDBJ databases">
        <title>Genome sequencing and analysis of members of genus Stenotrophomonas.</title>
        <authorList>
            <person name="Patil P.P."/>
            <person name="Midha S."/>
            <person name="Patil P.B."/>
        </authorList>
    </citation>
    <scope>NUCLEOTIDE SEQUENCE [LARGE SCALE GENOMIC DNA]</scope>
    <source>
        <strain evidence="1 2">DSM 18941</strain>
    </source>
</reference>
<dbReference type="PATRIC" id="fig|405446.3.peg.3794"/>
<evidence type="ECO:0000313" key="1">
    <source>
        <dbReference type="EMBL" id="KRG71285.1"/>
    </source>
</evidence>
<comment type="caution">
    <text evidence="1">The sequence shown here is derived from an EMBL/GenBank/DDBJ whole genome shotgun (WGS) entry which is preliminary data.</text>
</comment>
<accession>A0A0R0CNR7</accession>
<dbReference type="Proteomes" id="UP000051863">
    <property type="component" value="Unassembled WGS sequence"/>
</dbReference>
<dbReference type="AlphaFoldDB" id="A0A0R0CNR7"/>
<name>A0A0R0CNR7_9GAMM</name>